<evidence type="ECO:0000313" key="2">
    <source>
        <dbReference type="EMBL" id="RNA15396.1"/>
    </source>
</evidence>
<evidence type="ECO:0000313" key="3">
    <source>
        <dbReference type="Proteomes" id="UP000276133"/>
    </source>
</evidence>
<dbReference type="Proteomes" id="UP000276133">
    <property type="component" value="Unassembled WGS sequence"/>
</dbReference>
<proteinExistence type="predicted"/>
<dbReference type="EMBL" id="REGN01004958">
    <property type="protein sequence ID" value="RNA15396.1"/>
    <property type="molecule type" value="Genomic_DNA"/>
</dbReference>
<dbReference type="Pfam" id="PF17921">
    <property type="entry name" value="Integrase_H2C2"/>
    <property type="match status" value="1"/>
</dbReference>
<feature type="domain" description="Integrase zinc-binding" evidence="1">
    <location>
        <begin position="61"/>
        <end position="99"/>
    </location>
</feature>
<gene>
    <name evidence="2" type="ORF">BpHYR1_015810</name>
</gene>
<dbReference type="InterPro" id="IPR041588">
    <property type="entry name" value="Integrase_H2C2"/>
</dbReference>
<accession>A0A3M7QVK9</accession>
<reference evidence="2 3" key="1">
    <citation type="journal article" date="2018" name="Sci. Rep.">
        <title>Genomic signatures of local adaptation to the degree of environmental predictability in rotifers.</title>
        <authorList>
            <person name="Franch-Gras L."/>
            <person name="Hahn C."/>
            <person name="Garcia-Roger E.M."/>
            <person name="Carmona M.J."/>
            <person name="Serra M."/>
            <person name="Gomez A."/>
        </authorList>
    </citation>
    <scope>NUCLEOTIDE SEQUENCE [LARGE SCALE GENOMIC DNA]</scope>
    <source>
        <strain evidence="2">HYR1</strain>
    </source>
</reference>
<dbReference type="AlphaFoldDB" id="A0A3M7QVK9"/>
<sequence>MLSISSTNPSLLVGNIQHGIEASSILNFDIIEEQAEDPYLHSFFNNSILYFNGEKGLLLAVPQQLIPVLLENYHQKALAHVGRDKMFHHLKDRFHWQGIQPVKNGMLQPISYPFVEYEAEEVARKFYFEIITRHGCPSKVLTARNAETDDTEGIYDYKIKLLTRLRTSYENIEQQRERRINYYKEQYDKYKTCLLFTCYCYWEINMN</sequence>
<comment type="caution">
    <text evidence="2">The sequence shown here is derived from an EMBL/GenBank/DDBJ whole genome shotgun (WGS) entry which is preliminary data.</text>
</comment>
<evidence type="ECO:0000259" key="1">
    <source>
        <dbReference type="Pfam" id="PF17921"/>
    </source>
</evidence>
<dbReference type="Gene3D" id="1.10.340.70">
    <property type="match status" value="1"/>
</dbReference>
<protein>
    <recommendedName>
        <fullName evidence="1">Integrase zinc-binding domain-containing protein</fullName>
    </recommendedName>
</protein>
<name>A0A3M7QVK9_BRAPC</name>
<keyword evidence="3" id="KW-1185">Reference proteome</keyword>
<organism evidence="2 3">
    <name type="scientific">Brachionus plicatilis</name>
    <name type="common">Marine rotifer</name>
    <name type="synonym">Brachionus muelleri</name>
    <dbReference type="NCBI Taxonomy" id="10195"/>
    <lineage>
        <taxon>Eukaryota</taxon>
        <taxon>Metazoa</taxon>
        <taxon>Spiralia</taxon>
        <taxon>Gnathifera</taxon>
        <taxon>Rotifera</taxon>
        <taxon>Eurotatoria</taxon>
        <taxon>Monogononta</taxon>
        <taxon>Pseudotrocha</taxon>
        <taxon>Ploima</taxon>
        <taxon>Brachionidae</taxon>
        <taxon>Brachionus</taxon>
    </lineage>
</organism>